<accession>A0ABP5MND6</accession>
<evidence type="ECO:0000313" key="3">
    <source>
        <dbReference type="Proteomes" id="UP001501599"/>
    </source>
</evidence>
<dbReference type="EMBL" id="BAAAQT010000006">
    <property type="protein sequence ID" value="GAA2174296.1"/>
    <property type="molecule type" value="Genomic_DNA"/>
</dbReference>
<keyword evidence="3" id="KW-1185">Reference proteome</keyword>
<reference evidence="3" key="1">
    <citation type="journal article" date="2019" name="Int. J. Syst. Evol. Microbiol.">
        <title>The Global Catalogue of Microorganisms (GCM) 10K type strain sequencing project: providing services to taxonomists for standard genome sequencing and annotation.</title>
        <authorList>
            <consortium name="The Broad Institute Genomics Platform"/>
            <consortium name="The Broad Institute Genome Sequencing Center for Infectious Disease"/>
            <person name="Wu L."/>
            <person name="Ma J."/>
        </authorList>
    </citation>
    <scope>NUCLEOTIDE SEQUENCE [LARGE SCALE GENOMIC DNA]</scope>
    <source>
        <strain evidence="3">JCM 16026</strain>
    </source>
</reference>
<organism evidence="2 3">
    <name type="scientific">Agrococcus versicolor</name>
    <dbReference type="NCBI Taxonomy" id="501482"/>
    <lineage>
        <taxon>Bacteria</taxon>
        <taxon>Bacillati</taxon>
        <taxon>Actinomycetota</taxon>
        <taxon>Actinomycetes</taxon>
        <taxon>Micrococcales</taxon>
        <taxon>Microbacteriaceae</taxon>
        <taxon>Agrococcus</taxon>
    </lineage>
</organism>
<evidence type="ECO:0000256" key="1">
    <source>
        <dbReference type="SAM" id="Phobius"/>
    </source>
</evidence>
<dbReference type="InterPro" id="IPR023833">
    <property type="entry name" value="Signal_pept_SipW-depend-type"/>
</dbReference>
<dbReference type="InterPro" id="IPR036663">
    <property type="entry name" value="Fumarylacetoacetase_C_sf"/>
</dbReference>
<keyword evidence="1" id="KW-0812">Transmembrane</keyword>
<dbReference type="Proteomes" id="UP001501599">
    <property type="component" value="Unassembled WGS sequence"/>
</dbReference>
<evidence type="ECO:0008006" key="4">
    <source>
        <dbReference type="Google" id="ProtNLM"/>
    </source>
</evidence>
<keyword evidence="1" id="KW-1133">Transmembrane helix</keyword>
<feature type="transmembrane region" description="Helical" evidence="1">
    <location>
        <begin position="25"/>
        <end position="44"/>
    </location>
</feature>
<dbReference type="RefSeq" id="WP_344343107.1">
    <property type="nucleotide sequence ID" value="NZ_BAAAQT010000006.1"/>
</dbReference>
<protein>
    <recommendedName>
        <fullName evidence="4">Acyl-CoA dehydrogenase</fullName>
    </recommendedName>
</protein>
<proteinExistence type="predicted"/>
<evidence type="ECO:0000313" key="2">
    <source>
        <dbReference type="EMBL" id="GAA2174296.1"/>
    </source>
</evidence>
<keyword evidence="1" id="KW-0472">Membrane</keyword>
<gene>
    <name evidence="2" type="ORF">GCM10009846_19700</name>
</gene>
<dbReference type="SUPFAM" id="SSF56529">
    <property type="entry name" value="FAH"/>
    <property type="match status" value="1"/>
</dbReference>
<comment type="caution">
    <text evidence="2">The sequence shown here is derived from an EMBL/GenBank/DDBJ whole genome shotgun (WGS) entry which is preliminary data.</text>
</comment>
<name>A0ABP5MND6_9MICO</name>
<sequence>MHAHDTAAEPAVAPERGRRGRKIRAILAGGLVLGIGAAVTLAVWSDSEFATGTFTAGTFNLQGSTTSATAGFTDHPTSATAAPLTFTTPLAGNLSPNSTVYAPFWVRLAANTTSPATLDLTTLATTEAGGTANAANLGYSVYAIAPAAACDATATTGTLLGTGTTLASNASVAGGTVPLTIGTPVTAAGTAVQLCFVVTSGATLNQTTTTTATWQFVATSTAP</sequence>
<dbReference type="NCBIfam" id="TIGR04088">
    <property type="entry name" value="cognate_SipW"/>
    <property type="match status" value="1"/>
</dbReference>